<protein>
    <submittedName>
        <fullName evidence="6">4Fe-4S ferredoxin</fullName>
    </submittedName>
</protein>
<feature type="domain" description="4Fe-4S ferredoxin-type" evidence="5">
    <location>
        <begin position="76"/>
        <end position="105"/>
    </location>
</feature>
<reference evidence="6 7" key="1">
    <citation type="journal article" date="2018" name="Elife">
        <title>Discovery and characterization of a prevalent human gut bacterial enzyme sufficient for the inactivation of a family of plant toxins.</title>
        <authorList>
            <person name="Koppel N."/>
            <person name="Bisanz J.E."/>
            <person name="Pandelia M.E."/>
            <person name="Turnbaugh P.J."/>
            <person name="Balskus E.P."/>
        </authorList>
    </citation>
    <scope>NUCLEOTIDE SEQUENCE [LARGE SCALE GENOMIC DNA]</scope>
    <source>
        <strain evidence="6 7">3C</strain>
    </source>
</reference>
<dbReference type="PROSITE" id="PS00198">
    <property type="entry name" value="4FE4S_FER_1"/>
    <property type="match status" value="1"/>
</dbReference>
<keyword evidence="7" id="KW-1185">Reference proteome</keyword>
<evidence type="ECO:0000259" key="5">
    <source>
        <dbReference type="PROSITE" id="PS51379"/>
    </source>
</evidence>
<evidence type="ECO:0000313" key="6">
    <source>
        <dbReference type="EMBL" id="RDB65795.1"/>
    </source>
</evidence>
<comment type="caution">
    <text evidence="6">The sequence shown here is derived from an EMBL/GenBank/DDBJ whole genome shotgun (WGS) entry which is preliminary data.</text>
</comment>
<dbReference type="EMBL" id="PPTS01000003">
    <property type="protein sequence ID" value="RDB65795.1"/>
    <property type="molecule type" value="Genomic_DNA"/>
</dbReference>
<dbReference type="PROSITE" id="PS51379">
    <property type="entry name" value="4FE4S_FER_2"/>
    <property type="match status" value="3"/>
</dbReference>
<keyword evidence="3" id="KW-0408">Iron</keyword>
<evidence type="ECO:0000256" key="1">
    <source>
        <dbReference type="ARBA" id="ARBA00022485"/>
    </source>
</evidence>
<dbReference type="InterPro" id="IPR050954">
    <property type="entry name" value="ET_IronSulfur_Cluster-Binding"/>
</dbReference>
<keyword evidence="1" id="KW-0004">4Fe-4S</keyword>
<name>A0A369M5P4_9ACTN</name>
<sequence>MLIDLALCIGCNACVVACKMENDVPLGCFNTWVESWDVEDGERTRRANVPKQCNHCENPQCVKVCPTGASYVADDGTVQIDAEKCIGCKYCLAACPYQARYATESGEAGKCSFCHHRTTEGMLPACVGTCVTSARYFGDLNDPDSDISKKLASGSGEVLNSDLGLSPSLYYFDLSAAEAMPVVSAVHRGGNVYKPFEG</sequence>
<organism evidence="6 7">
    <name type="scientific">Gordonibacter pamelaeae</name>
    <dbReference type="NCBI Taxonomy" id="471189"/>
    <lineage>
        <taxon>Bacteria</taxon>
        <taxon>Bacillati</taxon>
        <taxon>Actinomycetota</taxon>
        <taxon>Coriobacteriia</taxon>
        <taxon>Eggerthellales</taxon>
        <taxon>Eggerthellaceae</taxon>
        <taxon>Gordonibacter</taxon>
    </lineage>
</organism>
<feature type="domain" description="4Fe-4S ferredoxin-type" evidence="5">
    <location>
        <begin position="43"/>
        <end position="75"/>
    </location>
</feature>
<keyword evidence="4" id="KW-0411">Iron-sulfur</keyword>
<dbReference type="InterPro" id="IPR017896">
    <property type="entry name" value="4Fe4S_Fe-S-bd"/>
</dbReference>
<dbReference type="Pfam" id="PF13247">
    <property type="entry name" value="Fer4_11"/>
    <property type="match status" value="1"/>
</dbReference>
<dbReference type="CDD" id="cd10551">
    <property type="entry name" value="PsrB"/>
    <property type="match status" value="1"/>
</dbReference>
<dbReference type="OrthoDB" id="9779457at2"/>
<evidence type="ECO:0000313" key="7">
    <source>
        <dbReference type="Proteomes" id="UP000254000"/>
    </source>
</evidence>
<evidence type="ECO:0000256" key="4">
    <source>
        <dbReference type="ARBA" id="ARBA00023014"/>
    </source>
</evidence>
<proteinExistence type="predicted"/>
<dbReference type="SUPFAM" id="SSF54862">
    <property type="entry name" value="4Fe-4S ferredoxins"/>
    <property type="match status" value="1"/>
</dbReference>
<keyword evidence="2" id="KW-0479">Metal-binding</keyword>
<evidence type="ECO:0000256" key="3">
    <source>
        <dbReference type="ARBA" id="ARBA00023004"/>
    </source>
</evidence>
<gene>
    <name evidence="6" type="ORF">C1877_06725</name>
</gene>
<evidence type="ECO:0000256" key="2">
    <source>
        <dbReference type="ARBA" id="ARBA00022723"/>
    </source>
</evidence>
<dbReference type="Proteomes" id="UP000254000">
    <property type="component" value="Unassembled WGS sequence"/>
</dbReference>
<dbReference type="InterPro" id="IPR017900">
    <property type="entry name" value="4Fe4S_Fe_S_CS"/>
</dbReference>
<dbReference type="PANTHER" id="PTHR43177">
    <property type="entry name" value="PROTEIN NRFC"/>
    <property type="match status" value="1"/>
</dbReference>
<dbReference type="AlphaFoldDB" id="A0A369M5P4"/>
<feature type="domain" description="4Fe-4S ferredoxin-type" evidence="5">
    <location>
        <begin position="1"/>
        <end position="29"/>
    </location>
</feature>
<dbReference type="PANTHER" id="PTHR43177:SF3">
    <property type="entry name" value="PROTEIN NRFC HOMOLOG"/>
    <property type="match status" value="1"/>
</dbReference>
<dbReference type="GO" id="GO:0051539">
    <property type="term" value="F:4 iron, 4 sulfur cluster binding"/>
    <property type="evidence" value="ECO:0007669"/>
    <property type="project" value="UniProtKB-KW"/>
</dbReference>
<dbReference type="Gene3D" id="3.30.70.20">
    <property type="match status" value="2"/>
</dbReference>
<dbReference type="GO" id="GO:0046872">
    <property type="term" value="F:metal ion binding"/>
    <property type="evidence" value="ECO:0007669"/>
    <property type="project" value="UniProtKB-KW"/>
</dbReference>
<accession>A0A369M5P4</accession>